<reference evidence="7 8" key="1">
    <citation type="submission" date="2023-05" db="EMBL/GenBank/DDBJ databases">
        <title>A 100% complete, gapless, phased diploid assembly of the Scenedesmus obliquus UTEX 3031 genome.</title>
        <authorList>
            <person name="Biondi T.C."/>
            <person name="Hanschen E.R."/>
            <person name="Kwon T."/>
            <person name="Eng W."/>
            <person name="Kruse C.P.S."/>
            <person name="Koehler S.I."/>
            <person name="Kunde Y."/>
            <person name="Gleasner C.D."/>
            <person name="You Mak K.T."/>
            <person name="Polle J."/>
            <person name="Hovde B.T."/>
            <person name="Starkenburg S.R."/>
        </authorList>
    </citation>
    <scope>NUCLEOTIDE SEQUENCE [LARGE SCALE GENOMIC DNA]</scope>
    <source>
        <strain evidence="7 8">DOE0152z</strain>
    </source>
</reference>
<sequence length="173" mass="17693">MRCFGGALISLACSVEPSTLAAAITASQQPAACCRALKALDAGYRAACVPGAQHKHGTLQGTLQVFGSSAIAALREPSEAAELAEGMQRIAACVMAQVPHDYACNNPGCGSMDGTGELELVTGKSSVCSGCRAARLCSSECMKEHWDSHKPVCKRIAAANKAAAAAKQDPEAA</sequence>
<dbReference type="SUPFAM" id="SSF144232">
    <property type="entry name" value="HIT/MYND zinc finger-like"/>
    <property type="match status" value="1"/>
</dbReference>
<dbReference type="PROSITE" id="PS50865">
    <property type="entry name" value="ZF_MYND_2"/>
    <property type="match status" value="1"/>
</dbReference>
<dbReference type="Pfam" id="PF01753">
    <property type="entry name" value="zf-MYND"/>
    <property type="match status" value="1"/>
</dbReference>
<keyword evidence="2 4" id="KW-0863">Zinc-finger</keyword>
<dbReference type="InterPro" id="IPR002893">
    <property type="entry name" value="Znf_MYND"/>
</dbReference>
<feature type="chain" id="PRO_5046959501" description="MYND-type domain-containing protein" evidence="5">
    <location>
        <begin position="22"/>
        <end position="173"/>
    </location>
</feature>
<evidence type="ECO:0000256" key="1">
    <source>
        <dbReference type="ARBA" id="ARBA00022723"/>
    </source>
</evidence>
<feature type="domain" description="MYND-type" evidence="6">
    <location>
        <begin position="106"/>
        <end position="153"/>
    </location>
</feature>
<feature type="signal peptide" evidence="5">
    <location>
        <begin position="1"/>
        <end position="21"/>
    </location>
</feature>
<keyword evidence="5" id="KW-0732">Signal</keyword>
<dbReference type="Proteomes" id="UP001244341">
    <property type="component" value="Chromosome 4b"/>
</dbReference>
<gene>
    <name evidence="7" type="ORF">OEZ85_006218</name>
</gene>
<dbReference type="EMBL" id="CP126211">
    <property type="protein sequence ID" value="WIA12557.1"/>
    <property type="molecule type" value="Genomic_DNA"/>
</dbReference>
<dbReference type="Gene3D" id="6.10.140.2220">
    <property type="match status" value="1"/>
</dbReference>
<protein>
    <recommendedName>
        <fullName evidence="6">MYND-type domain-containing protein</fullName>
    </recommendedName>
</protein>
<evidence type="ECO:0000313" key="8">
    <source>
        <dbReference type="Proteomes" id="UP001244341"/>
    </source>
</evidence>
<organism evidence="7 8">
    <name type="scientific">Tetradesmus obliquus</name>
    <name type="common">Green alga</name>
    <name type="synonym">Acutodesmus obliquus</name>
    <dbReference type="NCBI Taxonomy" id="3088"/>
    <lineage>
        <taxon>Eukaryota</taxon>
        <taxon>Viridiplantae</taxon>
        <taxon>Chlorophyta</taxon>
        <taxon>core chlorophytes</taxon>
        <taxon>Chlorophyceae</taxon>
        <taxon>CS clade</taxon>
        <taxon>Sphaeropleales</taxon>
        <taxon>Scenedesmaceae</taxon>
        <taxon>Tetradesmus</taxon>
    </lineage>
</organism>
<keyword evidence="3" id="KW-0862">Zinc</keyword>
<evidence type="ECO:0000256" key="3">
    <source>
        <dbReference type="ARBA" id="ARBA00022833"/>
    </source>
</evidence>
<keyword evidence="8" id="KW-1185">Reference proteome</keyword>
<evidence type="ECO:0000256" key="5">
    <source>
        <dbReference type="SAM" id="SignalP"/>
    </source>
</evidence>
<name>A0ABY8TW66_TETOB</name>
<accession>A0ABY8TW66</accession>
<keyword evidence="1" id="KW-0479">Metal-binding</keyword>
<evidence type="ECO:0000259" key="6">
    <source>
        <dbReference type="PROSITE" id="PS50865"/>
    </source>
</evidence>
<evidence type="ECO:0000256" key="4">
    <source>
        <dbReference type="PROSITE-ProRule" id="PRU00134"/>
    </source>
</evidence>
<evidence type="ECO:0000313" key="7">
    <source>
        <dbReference type="EMBL" id="WIA12557.1"/>
    </source>
</evidence>
<proteinExistence type="predicted"/>
<evidence type="ECO:0000256" key="2">
    <source>
        <dbReference type="ARBA" id="ARBA00022771"/>
    </source>
</evidence>